<protein>
    <submittedName>
        <fullName evidence="1">Uncharacterized protein</fullName>
    </submittedName>
</protein>
<name>A0ABY8V2F6_9BACI</name>
<organism evidence="1 2">
    <name type="scientific">Pontibacillus chungwhensis</name>
    <dbReference type="NCBI Taxonomy" id="265426"/>
    <lineage>
        <taxon>Bacteria</taxon>
        <taxon>Bacillati</taxon>
        <taxon>Bacillota</taxon>
        <taxon>Bacilli</taxon>
        <taxon>Bacillales</taxon>
        <taxon>Bacillaceae</taxon>
        <taxon>Pontibacillus</taxon>
    </lineage>
</organism>
<sequence length="41" mass="4490">MGQTRGKAGLQEDVDRAQVQPMQTINQFYVDASFLCGGILC</sequence>
<gene>
    <name evidence="1" type="ORF">QNI29_05855</name>
</gene>
<proteinExistence type="predicted"/>
<dbReference type="RefSeq" id="WP_255688557.1">
    <property type="nucleotide sequence ID" value="NZ_CP126446.1"/>
</dbReference>
<accession>A0ABY8V2F6</accession>
<keyword evidence="2" id="KW-1185">Reference proteome</keyword>
<dbReference type="EMBL" id="CP126446">
    <property type="protein sequence ID" value="WIF99181.1"/>
    <property type="molecule type" value="Genomic_DNA"/>
</dbReference>
<evidence type="ECO:0000313" key="1">
    <source>
        <dbReference type="EMBL" id="WIF99181.1"/>
    </source>
</evidence>
<dbReference type="Proteomes" id="UP001236652">
    <property type="component" value="Chromosome"/>
</dbReference>
<evidence type="ECO:0000313" key="2">
    <source>
        <dbReference type="Proteomes" id="UP001236652"/>
    </source>
</evidence>
<reference evidence="1 2" key="1">
    <citation type="submission" date="2023-05" db="EMBL/GenBank/DDBJ databases">
        <title>Comparative genomics reveals the evidence of polycyclic aromatic hydrocarbons degradation in moderately halophilic genus Pontibacillus.</title>
        <authorList>
            <person name="Yang H."/>
            <person name="Qian Z."/>
        </authorList>
    </citation>
    <scope>NUCLEOTIDE SEQUENCE [LARGE SCALE GENOMIC DNA]</scope>
    <source>
        <strain evidence="2">HN14</strain>
    </source>
</reference>